<dbReference type="EMBL" id="BPPX01000034">
    <property type="protein sequence ID" value="GJC88675.1"/>
    <property type="molecule type" value="Genomic_DNA"/>
</dbReference>
<reference evidence="1 2" key="1">
    <citation type="submission" date="2021-07" db="EMBL/GenBank/DDBJ databases">
        <title>Genome data of Colletotrichum spaethianum.</title>
        <authorList>
            <person name="Utami Y.D."/>
            <person name="Hiruma K."/>
        </authorList>
    </citation>
    <scope>NUCLEOTIDE SEQUENCE [LARGE SCALE GENOMIC DNA]</scope>
    <source>
        <strain evidence="1 2">MAFF 242679</strain>
    </source>
</reference>
<keyword evidence="2" id="KW-1185">Reference proteome</keyword>
<sequence length="207" mass="22852">MGKTAGENDDLVFRYANRSVPLPNCMLFSTRCNSDPVVSIPGPSIAYLHSTTITTAREHSLQHVWKPRFSPPTWSLYKLRLARLTPPDAARDPYIAAVLIAMAQEQQVQQRPLAPSASQVFCVHVLVGNADDNSHIRVHTAGVTGTFLDKLADPLSPLAPTACFQIYTSALQYEPFPTFQERVVRVMFPCGQKRKIGMGDGAGDEVW</sequence>
<comment type="caution">
    <text evidence="1">The sequence shown here is derived from an EMBL/GenBank/DDBJ whole genome shotgun (WGS) entry which is preliminary data.</text>
</comment>
<proteinExistence type="predicted"/>
<gene>
    <name evidence="1" type="ORF">ColLi_11513</name>
</gene>
<accession>A0AA37LX36</accession>
<evidence type="ECO:0000313" key="1">
    <source>
        <dbReference type="EMBL" id="GJC88675.1"/>
    </source>
</evidence>
<organism evidence="1 2">
    <name type="scientific">Colletotrichum liriopes</name>
    <dbReference type="NCBI Taxonomy" id="708192"/>
    <lineage>
        <taxon>Eukaryota</taxon>
        <taxon>Fungi</taxon>
        <taxon>Dikarya</taxon>
        <taxon>Ascomycota</taxon>
        <taxon>Pezizomycotina</taxon>
        <taxon>Sordariomycetes</taxon>
        <taxon>Hypocreomycetidae</taxon>
        <taxon>Glomerellales</taxon>
        <taxon>Glomerellaceae</taxon>
        <taxon>Colletotrichum</taxon>
        <taxon>Colletotrichum spaethianum species complex</taxon>
    </lineage>
</organism>
<dbReference type="Proteomes" id="UP001055172">
    <property type="component" value="Unassembled WGS sequence"/>
</dbReference>
<evidence type="ECO:0000313" key="2">
    <source>
        <dbReference type="Proteomes" id="UP001055172"/>
    </source>
</evidence>
<protein>
    <submittedName>
        <fullName evidence="1">Uncharacterized protein</fullName>
    </submittedName>
</protein>
<name>A0AA37LX36_9PEZI</name>
<dbReference type="AlphaFoldDB" id="A0AA37LX36"/>